<dbReference type="AlphaFoldDB" id="A0A931CRQ9"/>
<reference evidence="1 2" key="1">
    <citation type="submission" date="2020-11" db="EMBL/GenBank/DDBJ databases">
        <title>Arthrobacter antarcticus sp. nov., isolated from Antarctic Soil.</title>
        <authorList>
            <person name="Li J."/>
        </authorList>
    </citation>
    <scope>NUCLEOTIDE SEQUENCE [LARGE SCALE GENOMIC DNA]</scope>
    <source>
        <strain evidence="1 2">Z1-20</strain>
    </source>
</reference>
<comment type="caution">
    <text evidence="1">The sequence shown here is derived from an EMBL/GenBank/DDBJ whole genome shotgun (WGS) entry which is preliminary data.</text>
</comment>
<keyword evidence="2" id="KW-1185">Reference proteome</keyword>
<proteinExistence type="predicted"/>
<dbReference type="Proteomes" id="UP000655366">
    <property type="component" value="Unassembled WGS sequence"/>
</dbReference>
<organism evidence="1 2">
    <name type="scientific">Arthrobacter terrae</name>
    <dbReference type="NCBI Taxonomy" id="2935737"/>
    <lineage>
        <taxon>Bacteria</taxon>
        <taxon>Bacillati</taxon>
        <taxon>Actinomycetota</taxon>
        <taxon>Actinomycetes</taxon>
        <taxon>Micrococcales</taxon>
        <taxon>Micrococcaceae</taxon>
        <taxon>Arthrobacter</taxon>
    </lineage>
</organism>
<gene>
    <name evidence="1" type="ORF">IV500_17755</name>
</gene>
<protein>
    <submittedName>
        <fullName evidence="1">Uncharacterized protein</fullName>
    </submittedName>
</protein>
<name>A0A931CRQ9_9MICC</name>
<dbReference type="EMBL" id="JADNYM010000026">
    <property type="protein sequence ID" value="MBG0741215.1"/>
    <property type="molecule type" value="Genomic_DNA"/>
</dbReference>
<accession>A0A931CRQ9</accession>
<dbReference type="RefSeq" id="WP_196398147.1">
    <property type="nucleotide sequence ID" value="NZ_JADNYM010000026.1"/>
</dbReference>
<evidence type="ECO:0000313" key="1">
    <source>
        <dbReference type="EMBL" id="MBG0741215.1"/>
    </source>
</evidence>
<evidence type="ECO:0000313" key="2">
    <source>
        <dbReference type="Proteomes" id="UP000655366"/>
    </source>
</evidence>
<sequence>MSLLELVAKGMRVVDASGKMIGKVDHVKGPNPKAAAFEEVYSTAAQNVLFVGLNSMVGTEPRVPEEMARRLFRTGYVKIDGKGFLARNSYAAADELERIEDGKLYLCLSQHELPLQE</sequence>